<proteinExistence type="predicted"/>
<evidence type="ECO:0000313" key="1">
    <source>
        <dbReference type="EMBL" id="ALE40627.1"/>
    </source>
</evidence>
<gene>
    <name evidence="1" type="ORF">G436_3477</name>
</gene>
<dbReference type="PATRIC" id="fig|1279460.3.peg.3535"/>
<sequence>MKKLDWMITNFKFYRDSLRSILGQVLNKKLKSQPFSKCHKFKNR</sequence>
<protein>
    <submittedName>
        <fullName evidence="1">Uncharacterized protein</fullName>
    </submittedName>
</protein>
<dbReference type="EMBL" id="CP012603">
    <property type="protein sequence ID" value="ALE40627.1"/>
    <property type="molecule type" value="Genomic_DNA"/>
</dbReference>
<evidence type="ECO:0000313" key="2">
    <source>
        <dbReference type="Proteomes" id="UP000056502"/>
    </source>
</evidence>
<reference evidence="1 2" key="1">
    <citation type="journal article" date="2015" name="Genome Announc.">
        <title>Whole-Genome Sequence of Leptospira interrogans Serovar Hardjo Subtype Hardjoprajitno Strain Norma, Isolated from Cattle in a Leptospirosis Outbreak in Brazil.</title>
        <authorList>
            <person name="Cosate M.R."/>
            <person name="Soares S.C."/>
            <person name="Mendes T.A."/>
            <person name="Raittz R.T."/>
            <person name="Moreira E.C."/>
            <person name="Leite R."/>
            <person name="Fernandes G.R."/>
            <person name="Haddad J.P."/>
            <person name="Ortega J.M."/>
        </authorList>
    </citation>
    <scope>NUCLEOTIDE SEQUENCE [LARGE SCALE GENOMIC DNA]</scope>
    <source>
        <strain evidence="1 2">Norma</strain>
    </source>
</reference>
<dbReference type="AlphaFoldDB" id="A0A0M4NB71"/>
<name>A0A0M4NB71_LEPIR</name>
<organism evidence="1">
    <name type="scientific">Leptospira interrogans serovar Hardjo str. Norma</name>
    <dbReference type="NCBI Taxonomy" id="1279460"/>
    <lineage>
        <taxon>Bacteria</taxon>
        <taxon>Pseudomonadati</taxon>
        <taxon>Spirochaetota</taxon>
        <taxon>Spirochaetia</taxon>
        <taxon>Leptospirales</taxon>
        <taxon>Leptospiraceae</taxon>
        <taxon>Leptospira</taxon>
    </lineage>
</organism>
<dbReference type="Proteomes" id="UP000056502">
    <property type="component" value="Chromosome I"/>
</dbReference>
<accession>A0A0M4NB71</accession>